<dbReference type="PANTHER" id="PTHR43736">
    <property type="entry name" value="ADP-RIBOSE PYROPHOSPHATASE"/>
    <property type="match status" value="1"/>
</dbReference>
<protein>
    <recommendedName>
        <fullName evidence="1">Nudix hydrolase domain-containing protein</fullName>
    </recommendedName>
</protein>
<organism evidence="2 3">
    <name type="scientific">Candidatus Kuenenbacteria bacterium CG10_big_fil_rev_8_21_14_0_10_39_14</name>
    <dbReference type="NCBI Taxonomy" id="1974619"/>
    <lineage>
        <taxon>Bacteria</taxon>
        <taxon>Candidatus Kueneniibacteriota</taxon>
    </lineage>
</organism>
<dbReference type="PROSITE" id="PS51462">
    <property type="entry name" value="NUDIX"/>
    <property type="match status" value="1"/>
</dbReference>
<dbReference type="PANTHER" id="PTHR43736:SF1">
    <property type="entry name" value="DIHYDRONEOPTERIN TRIPHOSPHATE DIPHOSPHATASE"/>
    <property type="match status" value="1"/>
</dbReference>
<dbReference type="Gene3D" id="3.90.79.10">
    <property type="entry name" value="Nucleoside Triphosphate Pyrophosphohydrolase"/>
    <property type="match status" value="1"/>
</dbReference>
<feature type="domain" description="Nudix hydrolase" evidence="1">
    <location>
        <begin position="22"/>
        <end position="156"/>
    </location>
</feature>
<dbReference type="SUPFAM" id="SSF55811">
    <property type="entry name" value="Nudix"/>
    <property type="match status" value="1"/>
</dbReference>
<gene>
    <name evidence="2" type="ORF">COU24_01480</name>
</gene>
<dbReference type="InterPro" id="IPR000086">
    <property type="entry name" value="NUDIX_hydrolase_dom"/>
</dbReference>
<dbReference type="EMBL" id="PFBQ01000027">
    <property type="protein sequence ID" value="PIR80894.1"/>
    <property type="molecule type" value="Genomic_DNA"/>
</dbReference>
<reference evidence="3" key="1">
    <citation type="submission" date="2017-09" db="EMBL/GenBank/DDBJ databases">
        <title>Depth-based differentiation of microbial function through sediment-hosted aquifers and enrichment of novel symbionts in the deep terrestrial subsurface.</title>
        <authorList>
            <person name="Probst A.J."/>
            <person name="Ladd B."/>
            <person name="Jarett J.K."/>
            <person name="Geller-Mcgrath D.E."/>
            <person name="Sieber C.M.K."/>
            <person name="Emerson J.B."/>
            <person name="Anantharaman K."/>
            <person name="Thomas B.C."/>
            <person name="Malmstrom R."/>
            <person name="Stieglmeier M."/>
            <person name="Klingl A."/>
            <person name="Woyke T."/>
            <person name="Ryan C.M."/>
            <person name="Banfield J.F."/>
        </authorList>
    </citation>
    <scope>NUCLEOTIDE SEQUENCE [LARGE SCALE GENOMIC DNA]</scope>
</reference>
<name>A0A2H0U5Y6_9BACT</name>
<accession>A0A2H0U5Y6</accession>
<dbReference type="InterPro" id="IPR015797">
    <property type="entry name" value="NUDIX_hydrolase-like_dom_sf"/>
</dbReference>
<sequence>MNKAQNPQSINQTKASEIGLFKTMIASGPVIIQKHKGKPQTLLVKHGDKPVDELKWKFCGGKLLKGWSLEENAVREAKEEIGLEVKIIGILPTMALWQEIPETGAEKPELIILIHYLAEINNEPRKGKEVLAMQWFDINNLPADCAPNIKPIIEAY</sequence>
<feature type="non-terminal residue" evidence="2">
    <location>
        <position position="156"/>
    </location>
</feature>
<evidence type="ECO:0000313" key="2">
    <source>
        <dbReference type="EMBL" id="PIR80894.1"/>
    </source>
</evidence>
<dbReference type="Pfam" id="PF00293">
    <property type="entry name" value="NUDIX"/>
    <property type="match status" value="1"/>
</dbReference>
<evidence type="ECO:0000313" key="3">
    <source>
        <dbReference type="Proteomes" id="UP000229128"/>
    </source>
</evidence>
<evidence type="ECO:0000259" key="1">
    <source>
        <dbReference type="PROSITE" id="PS51462"/>
    </source>
</evidence>
<comment type="caution">
    <text evidence="2">The sequence shown here is derived from an EMBL/GenBank/DDBJ whole genome shotgun (WGS) entry which is preliminary data.</text>
</comment>
<dbReference type="CDD" id="cd02883">
    <property type="entry name" value="NUDIX_Hydrolase"/>
    <property type="match status" value="1"/>
</dbReference>
<proteinExistence type="predicted"/>
<dbReference type="AlphaFoldDB" id="A0A2H0U5Y6"/>
<dbReference type="Proteomes" id="UP000229128">
    <property type="component" value="Unassembled WGS sequence"/>
</dbReference>